<evidence type="ECO:0000313" key="2">
    <source>
        <dbReference type="Proteomes" id="UP000070444"/>
    </source>
</evidence>
<organism evidence="1 2">
    <name type="scientific">Conidiobolus coronatus (strain ATCC 28846 / CBS 209.66 / NRRL 28638)</name>
    <name type="common">Delacroixia coronata</name>
    <dbReference type="NCBI Taxonomy" id="796925"/>
    <lineage>
        <taxon>Eukaryota</taxon>
        <taxon>Fungi</taxon>
        <taxon>Fungi incertae sedis</taxon>
        <taxon>Zoopagomycota</taxon>
        <taxon>Entomophthoromycotina</taxon>
        <taxon>Entomophthoromycetes</taxon>
        <taxon>Entomophthorales</taxon>
        <taxon>Ancylistaceae</taxon>
        <taxon>Conidiobolus</taxon>
    </lineage>
</organism>
<name>A0A137P064_CONC2</name>
<reference evidence="1 2" key="1">
    <citation type="journal article" date="2015" name="Genome Biol. Evol.">
        <title>Phylogenomic analyses indicate that early fungi evolved digesting cell walls of algal ancestors of land plants.</title>
        <authorList>
            <person name="Chang Y."/>
            <person name="Wang S."/>
            <person name="Sekimoto S."/>
            <person name="Aerts A.L."/>
            <person name="Choi C."/>
            <person name="Clum A."/>
            <person name="LaButti K.M."/>
            <person name="Lindquist E.A."/>
            <person name="Yee Ngan C."/>
            <person name="Ohm R.A."/>
            <person name="Salamov A.A."/>
            <person name="Grigoriev I.V."/>
            <person name="Spatafora J.W."/>
            <person name="Berbee M.L."/>
        </authorList>
    </citation>
    <scope>NUCLEOTIDE SEQUENCE [LARGE SCALE GENOMIC DNA]</scope>
    <source>
        <strain evidence="1 2">NRRL 28638</strain>
    </source>
</reference>
<proteinExistence type="predicted"/>
<keyword evidence="2" id="KW-1185">Reference proteome</keyword>
<dbReference type="Proteomes" id="UP000070444">
    <property type="component" value="Unassembled WGS sequence"/>
</dbReference>
<gene>
    <name evidence="1" type="ORF">CONCODRAFT_79765</name>
</gene>
<dbReference type="AlphaFoldDB" id="A0A137P064"/>
<protein>
    <submittedName>
        <fullName evidence="1">Uncharacterized protein</fullName>
    </submittedName>
</protein>
<accession>A0A137P064</accession>
<sequence>MPRTATGSTNSFANKCKRITQLSYPLPNLSSPSLQFSQATSSASDLSKSVAQKLKKINTTVRLFRKLTQKKKNRYELDPVEEARMQSYRKGFKLRALDSDVEFDRIIKNGYGTWNDERDYTLKLSLTPRQIRSNVVY</sequence>
<evidence type="ECO:0000313" key="1">
    <source>
        <dbReference type="EMBL" id="KXN68358.1"/>
    </source>
</evidence>
<dbReference type="EMBL" id="KQ964580">
    <property type="protein sequence ID" value="KXN68358.1"/>
    <property type="molecule type" value="Genomic_DNA"/>
</dbReference>